<keyword evidence="1" id="KW-0732">Signal</keyword>
<dbReference type="Proteomes" id="UP000286715">
    <property type="component" value="Unassembled WGS sequence"/>
</dbReference>
<reference evidence="2 3" key="1">
    <citation type="submission" date="2018-11" db="EMBL/GenBank/DDBJ databases">
        <title>Schleiferia aggregans sp. nov., a moderately thermophilic heterotrophic bacterium isolated from microbial mats at a terrestrial hot spring.</title>
        <authorList>
            <person name="Iino T."/>
            <person name="Ohkuma M."/>
            <person name="Haruta S."/>
        </authorList>
    </citation>
    <scope>NUCLEOTIDE SEQUENCE [LARGE SCALE GENOMIC DNA]</scope>
    <source>
        <strain evidence="2 3">LA</strain>
    </source>
</reference>
<evidence type="ECO:0000313" key="3">
    <source>
        <dbReference type="Proteomes" id="UP000286715"/>
    </source>
</evidence>
<dbReference type="OrthoDB" id="1143207at2"/>
<evidence type="ECO:0000313" key="2">
    <source>
        <dbReference type="EMBL" id="GCD77063.1"/>
    </source>
</evidence>
<feature type="chain" id="PRO_5019281395" description="ATP-binding protein" evidence="1">
    <location>
        <begin position="20"/>
        <end position="276"/>
    </location>
</feature>
<organism evidence="2 3">
    <name type="scientific">Thermaurantimonas aggregans</name>
    <dbReference type="NCBI Taxonomy" id="2173829"/>
    <lineage>
        <taxon>Bacteria</taxon>
        <taxon>Pseudomonadati</taxon>
        <taxon>Bacteroidota</taxon>
        <taxon>Flavobacteriia</taxon>
        <taxon>Flavobacteriales</taxon>
        <taxon>Schleiferiaceae</taxon>
        <taxon>Thermaurantimonas</taxon>
    </lineage>
</organism>
<evidence type="ECO:0008006" key="4">
    <source>
        <dbReference type="Google" id="ProtNLM"/>
    </source>
</evidence>
<dbReference type="RefSeq" id="WP_124397116.1">
    <property type="nucleotide sequence ID" value="NZ_BHZE01000003.1"/>
</dbReference>
<accession>A0A401XJ84</accession>
<evidence type="ECO:0000256" key="1">
    <source>
        <dbReference type="SAM" id="SignalP"/>
    </source>
</evidence>
<name>A0A401XJ84_9FLAO</name>
<feature type="signal peptide" evidence="1">
    <location>
        <begin position="1"/>
        <end position="19"/>
    </location>
</feature>
<dbReference type="AlphaFoldDB" id="A0A401XJ84"/>
<protein>
    <recommendedName>
        <fullName evidence="4">ATP-binding protein</fullName>
    </recommendedName>
</protein>
<keyword evidence="3" id="KW-1185">Reference proteome</keyword>
<proteinExistence type="predicted"/>
<comment type="caution">
    <text evidence="2">The sequence shown here is derived from an EMBL/GenBank/DDBJ whole genome shotgun (WGS) entry which is preliminary data.</text>
</comment>
<dbReference type="EMBL" id="BHZE01000003">
    <property type="protein sequence ID" value="GCD77063.1"/>
    <property type="molecule type" value="Genomic_DNA"/>
</dbReference>
<sequence>MKKFTALLLYTGFILSAKAQFGDLSTLDTVLWVPDPAIKSFTTDNLGNIYLIYEEEIKKIVPYPAANSVKISFSEPQLGKVAAIDAFNPMQILVRYQPFNNIIFLDNKLNKIQQSLQLEDLGLMDVQLASMTTQNRIWLYDQVLDQIVLYNPRLEGIEFSTQNITQLIGIENSPEYLQSDASGVYLYLKEAGLMIFDVFGNFVKVLPIKNLTSVQIKDKKLYGLEGKKILISGLNVNFLRRIELPYKDSIEQVRFENQFIFLLFEGKGLLVALFPG</sequence>
<gene>
    <name evidence="2" type="ORF">JCM31826_05450</name>
</gene>